<evidence type="ECO:0000313" key="6">
    <source>
        <dbReference type="Proteomes" id="UP000309676"/>
    </source>
</evidence>
<keyword evidence="3" id="KW-0804">Transcription</keyword>
<sequence>MKPPKAIGFELKTLANLIKRNLDECFSEDAGEDGLTGMQGWIIGYVVACADREVFQRDLEKQFNIRRATVTGVLQGMERNGLIVREPVEYDARLKKITLTPKAREIHEKNVQRFIDFETKLRNGLSEEEIASFFAIAEKLKKNLE</sequence>
<reference evidence="5 6" key="1">
    <citation type="submission" date="2019-05" db="EMBL/GenBank/DDBJ databases">
        <authorList>
            <person name="Narsing Rao M.P."/>
            <person name="Li W.J."/>
        </authorList>
    </citation>
    <scope>NUCLEOTIDE SEQUENCE [LARGE SCALE GENOMIC DNA]</scope>
    <source>
        <strain evidence="5 6">SYSU_K30003</strain>
    </source>
</reference>
<dbReference type="GO" id="GO:0003677">
    <property type="term" value="F:DNA binding"/>
    <property type="evidence" value="ECO:0007669"/>
    <property type="project" value="UniProtKB-KW"/>
</dbReference>
<organism evidence="5 6">
    <name type="scientific">Paenibacillus antri</name>
    <dbReference type="NCBI Taxonomy" id="2582848"/>
    <lineage>
        <taxon>Bacteria</taxon>
        <taxon>Bacillati</taxon>
        <taxon>Bacillota</taxon>
        <taxon>Bacilli</taxon>
        <taxon>Bacillales</taxon>
        <taxon>Paenibacillaceae</taxon>
        <taxon>Paenibacillus</taxon>
    </lineage>
</organism>
<dbReference type="InterPro" id="IPR036390">
    <property type="entry name" value="WH_DNA-bd_sf"/>
</dbReference>
<dbReference type="InterPro" id="IPR036388">
    <property type="entry name" value="WH-like_DNA-bd_sf"/>
</dbReference>
<dbReference type="EMBL" id="VCIW01000002">
    <property type="protein sequence ID" value="TLS53304.1"/>
    <property type="molecule type" value="Genomic_DNA"/>
</dbReference>
<dbReference type="RefSeq" id="WP_138192473.1">
    <property type="nucleotide sequence ID" value="NZ_VCIW01000002.1"/>
</dbReference>
<evidence type="ECO:0000256" key="1">
    <source>
        <dbReference type="ARBA" id="ARBA00023015"/>
    </source>
</evidence>
<dbReference type="PANTHER" id="PTHR42756">
    <property type="entry name" value="TRANSCRIPTIONAL REGULATOR, MARR"/>
    <property type="match status" value="1"/>
</dbReference>
<evidence type="ECO:0000256" key="2">
    <source>
        <dbReference type="ARBA" id="ARBA00023125"/>
    </source>
</evidence>
<dbReference type="Gene3D" id="1.10.10.10">
    <property type="entry name" value="Winged helix-like DNA-binding domain superfamily/Winged helix DNA-binding domain"/>
    <property type="match status" value="1"/>
</dbReference>
<dbReference type="AlphaFoldDB" id="A0A5R9GIN5"/>
<keyword evidence="1" id="KW-0805">Transcription regulation</keyword>
<accession>A0A5R9GIN5</accession>
<dbReference type="Proteomes" id="UP000309676">
    <property type="component" value="Unassembled WGS sequence"/>
</dbReference>
<keyword evidence="2" id="KW-0238">DNA-binding</keyword>
<dbReference type="GO" id="GO:0003700">
    <property type="term" value="F:DNA-binding transcription factor activity"/>
    <property type="evidence" value="ECO:0007669"/>
    <property type="project" value="InterPro"/>
</dbReference>
<dbReference type="PROSITE" id="PS50995">
    <property type="entry name" value="HTH_MARR_2"/>
    <property type="match status" value="1"/>
</dbReference>
<dbReference type="OrthoDB" id="384891at2"/>
<comment type="caution">
    <text evidence="5">The sequence shown here is derived from an EMBL/GenBank/DDBJ whole genome shotgun (WGS) entry which is preliminary data.</text>
</comment>
<evidence type="ECO:0000313" key="5">
    <source>
        <dbReference type="EMBL" id="TLS53304.1"/>
    </source>
</evidence>
<dbReference type="PRINTS" id="PR00598">
    <property type="entry name" value="HTHMARR"/>
</dbReference>
<feature type="domain" description="HTH marR-type" evidence="4">
    <location>
        <begin position="8"/>
        <end position="142"/>
    </location>
</feature>
<dbReference type="SUPFAM" id="SSF46785">
    <property type="entry name" value="Winged helix' DNA-binding domain"/>
    <property type="match status" value="1"/>
</dbReference>
<evidence type="ECO:0000259" key="4">
    <source>
        <dbReference type="PROSITE" id="PS50995"/>
    </source>
</evidence>
<keyword evidence="6" id="KW-1185">Reference proteome</keyword>
<proteinExistence type="predicted"/>
<protein>
    <submittedName>
        <fullName evidence="5">MarR family transcriptional regulator</fullName>
    </submittedName>
</protein>
<dbReference type="Pfam" id="PF12802">
    <property type="entry name" value="MarR_2"/>
    <property type="match status" value="1"/>
</dbReference>
<dbReference type="PANTHER" id="PTHR42756:SF1">
    <property type="entry name" value="TRANSCRIPTIONAL REPRESSOR OF EMRAB OPERON"/>
    <property type="match status" value="1"/>
</dbReference>
<dbReference type="SMART" id="SM00347">
    <property type="entry name" value="HTH_MARR"/>
    <property type="match status" value="1"/>
</dbReference>
<name>A0A5R9GIN5_9BACL</name>
<gene>
    <name evidence="5" type="ORF">FE782_03240</name>
</gene>
<evidence type="ECO:0000256" key="3">
    <source>
        <dbReference type="ARBA" id="ARBA00023163"/>
    </source>
</evidence>
<dbReference type="InterPro" id="IPR000835">
    <property type="entry name" value="HTH_MarR-typ"/>
</dbReference>